<dbReference type="Pfam" id="PF00294">
    <property type="entry name" value="PfkB"/>
    <property type="match status" value="1"/>
</dbReference>
<dbReference type="SUPFAM" id="SSF46785">
    <property type="entry name" value="Winged helix' DNA-binding domain"/>
    <property type="match status" value="1"/>
</dbReference>
<evidence type="ECO:0000256" key="2">
    <source>
        <dbReference type="ARBA" id="ARBA00022679"/>
    </source>
</evidence>
<dbReference type="Pfam" id="PF13545">
    <property type="entry name" value="HTH_Crp_2"/>
    <property type="match status" value="1"/>
</dbReference>
<dbReference type="PANTHER" id="PTHR10584:SF166">
    <property type="entry name" value="RIBOKINASE"/>
    <property type="match status" value="1"/>
</dbReference>
<dbReference type="CDD" id="cd01941">
    <property type="entry name" value="YeiC_kinase_like"/>
    <property type="match status" value="1"/>
</dbReference>
<dbReference type="EC" id="2.7.1.83" evidence="6"/>
<proteinExistence type="inferred from homology"/>
<dbReference type="EMBL" id="FLOB01000011">
    <property type="protein sequence ID" value="SBS35886.1"/>
    <property type="molecule type" value="Genomic_DNA"/>
</dbReference>
<dbReference type="GO" id="GO:0006796">
    <property type="term" value="P:phosphate-containing compound metabolic process"/>
    <property type="evidence" value="ECO:0007669"/>
    <property type="project" value="UniProtKB-ARBA"/>
</dbReference>
<feature type="domain" description="HTH crp-type" evidence="5">
    <location>
        <begin position="30"/>
        <end position="65"/>
    </location>
</feature>
<evidence type="ECO:0000259" key="4">
    <source>
        <dbReference type="Pfam" id="PF00294"/>
    </source>
</evidence>
<dbReference type="Proteomes" id="UP000092544">
    <property type="component" value="Unassembled WGS sequence"/>
</dbReference>
<evidence type="ECO:0000313" key="7">
    <source>
        <dbReference type="Proteomes" id="UP000092544"/>
    </source>
</evidence>
<reference evidence="6 7" key="1">
    <citation type="submission" date="2016-06" db="EMBL/GenBank/DDBJ databases">
        <authorList>
            <person name="Kjaerup R.B."/>
            <person name="Dalgaard T.S."/>
            <person name="Juul-Madsen H.R."/>
        </authorList>
    </citation>
    <scope>NUCLEOTIDE SEQUENCE [LARGE SCALE GENOMIC DNA]</scope>
    <source>
        <strain evidence="6 7">CECT 8886</strain>
    </source>
</reference>
<accession>A0A1A8TQY7</accession>
<dbReference type="PRINTS" id="PR00990">
    <property type="entry name" value="RIBOKINASE"/>
</dbReference>
<dbReference type="GO" id="GO:0003677">
    <property type="term" value="F:DNA binding"/>
    <property type="evidence" value="ECO:0007669"/>
    <property type="project" value="InterPro"/>
</dbReference>
<dbReference type="GO" id="GO:0006355">
    <property type="term" value="P:regulation of DNA-templated transcription"/>
    <property type="evidence" value="ECO:0007669"/>
    <property type="project" value="InterPro"/>
</dbReference>
<dbReference type="InterPro" id="IPR029056">
    <property type="entry name" value="Ribokinase-like"/>
</dbReference>
<dbReference type="GO" id="GO:0050225">
    <property type="term" value="F:pseudouridine kinase activity"/>
    <property type="evidence" value="ECO:0007669"/>
    <property type="project" value="UniProtKB-EC"/>
</dbReference>
<evidence type="ECO:0000259" key="5">
    <source>
        <dbReference type="Pfam" id="PF13545"/>
    </source>
</evidence>
<keyword evidence="3 6" id="KW-0418">Kinase</keyword>
<dbReference type="PANTHER" id="PTHR10584">
    <property type="entry name" value="SUGAR KINASE"/>
    <property type="match status" value="1"/>
</dbReference>
<name>A0A1A8TQY7_9GAMM</name>
<keyword evidence="7" id="KW-1185">Reference proteome</keyword>
<dbReference type="STRING" id="1792290.MSP8886_03508"/>
<dbReference type="SUPFAM" id="SSF53613">
    <property type="entry name" value="Ribokinase-like"/>
    <property type="match status" value="1"/>
</dbReference>
<protein>
    <submittedName>
        <fullName evidence="6">Pseudouridine kinase</fullName>
        <ecNumber evidence="6">2.7.1.83</ecNumber>
    </submittedName>
</protein>
<evidence type="ECO:0000313" key="6">
    <source>
        <dbReference type="EMBL" id="SBS35886.1"/>
    </source>
</evidence>
<dbReference type="InterPro" id="IPR036388">
    <property type="entry name" value="WH-like_DNA-bd_sf"/>
</dbReference>
<comment type="similarity">
    <text evidence="1">Belongs to the carbohydrate kinase PfkB family.</text>
</comment>
<dbReference type="InterPro" id="IPR012318">
    <property type="entry name" value="HTH_CRP"/>
</dbReference>
<organism evidence="6 7">
    <name type="scientific">Marinomonas spartinae</name>
    <dbReference type="NCBI Taxonomy" id="1792290"/>
    <lineage>
        <taxon>Bacteria</taxon>
        <taxon>Pseudomonadati</taxon>
        <taxon>Pseudomonadota</taxon>
        <taxon>Gammaproteobacteria</taxon>
        <taxon>Oceanospirillales</taxon>
        <taxon>Oceanospirillaceae</taxon>
        <taxon>Marinomonas</taxon>
    </lineage>
</organism>
<dbReference type="Gene3D" id="3.40.1190.20">
    <property type="match status" value="1"/>
</dbReference>
<gene>
    <name evidence="6" type="primary">psuK</name>
    <name evidence="6" type="ORF">MSP8886_03508</name>
</gene>
<dbReference type="InterPro" id="IPR036390">
    <property type="entry name" value="WH_DNA-bd_sf"/>
</dbReference>
<keyword evidence="2 6" id="KW-0808">Transferase</keyword>
<dbReference type="Gene3D" id="1.10.10.10">
    <property type="entry name" value="Winged helix-like DNA-binding domain superfamily/Winged helix DNA-binding domain"/>
    <property type="match status" value="1"/>
</dbReference>
<dbReference type="InterPro" id="IPR002173">
    <property type="entry name" value="Carboh/pur_kinase_PfkB_CS"/>
</dbReference>
<evidence type="ECO:0000256" key="1">
    <source>
        <dbReference type="ARBA" id="ARBA00010688"/>
    </source>
</evidence>
<dbReference type="InterPro" id="IPR011611">
    <property type="entry name" value="PfkB_dom"/>
</dbReference>
<dbReference type="PROSITE" id="PS00583">
    <property type="entry name" value="PFKB_KINASES_1"/>
    <property type="match status" value="1"/>
</dbReference>
<feature type="domain" description="Carbohydrate kinase PfkB" evidence="4">
    <location>
        <begin position="70"/>
        <end position="355"/>
    </location>
</feature>
<evidence type="ECO:0000256" key="3">
    <source>
        <dbReference type="ARBA" id="ARBA00022777"/>
    </source>
</evidence>
<dbReference type="InterPro" id="IPR002139">
    <property type="entry name" value="Ribo/fructo_kinase"/>
</dbReference>
<dbReference type="AlphaFoldDB" id="A0A1A8TQY7"/>
<sequence length="370" mass="40035">MFKSITLVNGANMTEIESRVFDAVKRHPMASQQQLADMLGMSRESIAGHIMRLTRQGLILGKGYIVPEQDNIVVVGGSNLDIHGKSATTLLPHDSNPGSVSQSPGGVGRNIAENLARLGLNASLVSIAGLDASGDWMLEQTRLSGVNTQHVIRHPDYPTSTYLAVNDHQGQLVAAIADMHIIDALDEPLLSSKSPLFHASQYILIEANLSLSAIEWFSEQDFQAFLIADAVSATKAPRLRSVLSKLDLLKVNQDEARAILESSEDDPKNLAQALQAKGVSAVLLSLGSQGLLYQDAEQSLLVPCYSTSPISDTGAGDALLAGFMYAQSQSWPRQQQLEFSLACAGITLESQHANHPHFTPHNIQEWIKTR</sequence>